<dbReference type="RefSeq" id="WP_058745855.1">
    <property type="nucleotide sequence ID" value="NZ_LDTF01000062.1"/>
</dbReference>
<evidence type="ECO:0000313" key="2">
    <source>
        <dbReference type="Proteomes" id="UP000073923"/>
    </source>
</evidence>
<reference evidence="1 2" key="1">
    <citation type="journal article" date="2016" name="Front. Microbiol.">
        <title>Genomic Resource of Rice Seed Associated Bacteria.</title>
        <authorList>
            <person name="Midha S."/>
            <person name="Bansal K."/>
            <person name="Sharma S."/>
            <person name="Kumar N."/>
            <person name="Patil P.P."/>
            <person name="Chaudhry V."/>
            <person name="Patil P.B."/>
        </authorList>
    </citation>
    <scope>NUCLEOTIDE SEQUENCE [LARGE SCALE GENOMIC DNA]</scope>
    <source>
        <strain evidence="1 2">NS355</strain>
    </source>
</reference>
<dbReference type="PATRIC" id="fig|172044.3.peg.2316"/>
<sequence length="111" mass="12529">MPRSKSPPPVTPDGRYIVVRGRLWRKSNPALTPDERQALVDALMQARRAIRTAMAHDDAPGLRQARTQVYAAKVALGERGPVWWDDGAPDLNRHMVHTTGYADWYRDASRP</sequence>
<dbReference type="AlphaFoldDB" id="A0A147IQ35"/>
<name>A0A147IQ35_9SPHN</name>
<accession>A0A147IQ35</accession>
<proteinExistence type="predicted"/>
<organism evidence="1 2">
    <name type="scientific">Sphingomonas yabuuchiae</name>
    <dbReference type="NCBI Taxonomy" id="172044"/>
    <lineage>
        <taxon>Bacteria</taxon>
        <taxon>Pseudomonadati</taxon>
        <taxon>Pseudomonadota</taxon>
        <taxon>Alphaproteobacteria</taxon>
        <taxon>Sphingomonadales</taxon>
        <taxon>Sphingomonadaceae</taxon>
        <taxon>Sphingomonas</taxon>
    </lineage>
</organism>
<evidence type="ECO:0000313" key="1">
    <source>
        <dbReference type="EMBL" id="KTT97473.1"/>
    </source>
</evidence>
<protein>
    <submittedName>
        <fullName evidence="1">Uncharacterized protein</fullName>
    </submittedName>
</protein>
<dbReference type="OrthoDB" id="34459at2"/>
<dbReference type="Proteomes" id="UP000073923">
    <property type="component" value="Unassembled WGS sequence"/>
</dbReference>
<dbReference type="EMBL" id="LDTF01000062">
    <property type="protein sequence ID" value="KTT97473.1"/>
    <property type="molecule type" value="Genomic_DNA"/>
</dbReference>
<gene>
    <name evidence="1" type="ORF">NS355_11590</name>
</gene>
<comment type="caution">
    <text evidence="1">The sequence shown here is derived from an EMBL/GenBank/DDBJ whole genome shotgun (WGS) entry which is preliminary data.</text>
</comment>